<reference evidence="2 3" key="1">
    <citation type="submission" date="2020-02" db="EMBL/GenBank/DDBJ databases">
        <title>Geodermatophilus sabuli CPCC 205279 I12A-02694.</title>
        <authorList>
            <person name="Jiang Z."/>
        </authorList>
    </citation>
    <scope>NUCLEOTIDE SEQUENCE [LARGE SCALE GENOMIC DNA]</scope>
    <source>
        <strain evidence="2 3">I12A-02694</strain>
    </source>
</reference>
<keyword evidence="1" id="KW-0812">Transmembrane</keyword>
<feature type="transmembrane region" description="Helical" evidence="1">
    <location>
        <begin position="24"/>
        <end position="43"/>
    </location>
</feature>
<accession>A0A7K3W512</accession>
<comment type="caution">
    <text evidence="2">The sequence shown here is derived from an EMBL/GenBank/DDBJ whole genome shotgun (WGS) entry which is preliminary data.</text>
</comment>
<dbReference type="RefSeq" id="WP_163483329.1">
    <property type="nucleotide sequence ID" value="NZ_JAAGWF010000022.1"/>
</dbReference>
<name>A0A7K3W512_9ACTN</name>
<feature type="transmembrane region" description="Helical" evidence="1">
    <location>
        <begin position="86"/>
        <end position="104"/>
    </location>
</feature>
<feature type="transmembrane region" description="Helical" evidence="1">
    <location>
        <begin position="170"/>
        <end position="190"/>
    </location>
</feature>
<sequence>MSAALAAREAPVVTGQAPGRQLTWWLRITALGAGAAGALHVAAAVDHLGGGELAVGFFLLTALAQVGFAGWLLVTSFTAAAPDRRLVALALLGTVGLLGLYVVAHATSLLDAFSVADHAATGHAHENTERMLQFDPVTGVDFFEGMPTATDGPVAMAGDPVAARPHGPQALGTVTVAVELLTVLGLAALLPASWRRVAVNALFGLGALAWGLWFTGVLG</sequence>
<organism evidence="2 3">
    <name type="scientific">Geodermatophilus sabuli</name>
    <dbReference type="NCBI Taxonomy" id="1564158"/>
    <lineage>
        <taxon>Bacteria</taxon>
        <taxon>Bacillati</taxon>
        <taxon>Actinomycetota</taxon>
        <taxon>Actinomycetes</taxon>
        <taxon>Geodermatophilales</taxon>
        <taxon>Geodermatophilaceae</taxon>
        <taxon>Geodermatophilus</taxon>
    </lineage>
</organism>
<evidence type="ECO:0000313" key="2">
    <source>
        <dbReference type="EMBL" id="NEK59966.1"/>
    </source>
</evidence>
<dbReference type="Proteomes" id="UP000470246">
    <property type="component" value="Unassembled WGS sequence"/>
</dbReference>
<feature type="transmembrane region" description="Helical" evidence="1">
    <location>
        <begin position="197"/>
        <end position="218"/>
    </location>
</feature>
<keyword evidence="1" id="KW-0472">Membrane</keyword>
<evidence type="ECO:0000256" key="1">
    <source>
        <dbReference type="SAM" id="Phobius"/>
    </source>
</evidence>
<keyword evidence="1" id="KW-1133">Transmembrane helix</keyword>
<dbReference type="EMBL" id="JAAGWF010000022">
    <property type="protein sequence ID" value="NEK59966.1"/>
    <property type="molecule type" value="Genomic_DNA"/>
</dbReference>
<feature type="transmembrane region" description="Helical" evidence="1">
    <location>
        <begin position="55"/>
        <end position="74"/>
    </location>
</feature>
<dbReference type="AlphaFoldDB" id="A0A7K3W512"/>
<evidence type="ECO:0000313" key="3">
    <source>
        <dbReference type="Proteomes" id="UP000470246"/>
    </source>
</evidence>
<protein>
    <submittedName>
        <fullName evidence="2">Uncharacterized protein</fullName>
    </submittedName>
</protein>
<gene>
    <name evidence="2" type="ORF">GCU56_19090</name>
</gene>
<keyword evidence="3" id="KW-1185">Reference proteome</keyword>
<proteinExistence type="predicted"/>